<evidence type="ECO:0000256" key="3">
    <source>
        <dbReference type="ARBA" id="ARBA00022801"/>
    </source>
</evidence>
<evidence type="ECO:0000256" key="1">
    <source>
        <dbReference type="ARBA" id="ARBA00012552"/>
    </source>
</evidence>
<accession>A0A4Y7JDC1</accession>
<evidence type="ECO:0000313" key="13">
    <source>
        <dbReference type="Proteomes" id="UP000316621"/>
    </source>
</evidence>
<gene>
    <name evidence="12" type="ORF">C5167_006417</name>
</gene>
<evidence type="ECO:0000256" key="2">
    <source>
        <dbReference type="ARBA" id="ARBA00022741"/>
    </source>
</evidence>
<dbReference type="Pfam" id="PF00270">
    <property type="entry name" value="DEAD"/>
    <property type="match status" value="1"/>
</dbReference>
<evidence type="ECO:0000313" key="12">
    <source>
        <dbReference type="EMBL" id="RZC59103.1"/>
    </source>
</evidence>
<dbReference type="SMART" id="SM00487">
    <property type="entry name" value="DEXDc"/>
    <property type="match status" value="1"/>
</dbReference>
<dbReference type="GO" id="GO:0003724">
    <property type="term" value="F:RNA helicase activity"/>
    <property type="evidence" value="ECO:0007669"/>
    <property type="project" value="UniProtKB-EC"/>
</dbReference>
<keyword evidence="6" id="KW-0694">RNA-binding</keyword>
<dbReference type="PANTHER" id="PTHR47958">
    <property type="entry name" value="ATP-DEPENDENT RNA HELICASE DBP3"/>
    <property type="match status" value="1"/>
</dbReference>
<dbReference type="GO" id="GO:0009507">
    <property type="term" value="C:chloroplast"/>
    <property type="evidence" value="ECO:0007669"/>
    <property type="project" value="EnsemblPlants"/>
</dbReference>
<dbReference type="InterPro" id="IPR014001">
    <property type="entry name" value="Helicase_ATP-bd"/>
</dbReference>
<keyword evidence="4" id="KW-0347">Helicase</keyword>
<keyword evidence="3" id="KW-0378">Hydrolase</keyword>
<feature type="domain" description="Helicase C-terminal" evidence="10">
    <location>
        <begin position="438"/>
        <end position="598"/>
    </location>
</feature>
<dbReference type="CDD" id="cd18787">
    <property type="entry name" value="SF2_C_DEAD"/>
    <property type="match status" value="1"/>
</dbReference>
<dbReference type="Pfam" id="PF00271">
    <property type="entry name" value="Helicase_C"/>
    <property type="match status" value="1"/>
</dbReference>
<evidence type="ECO:0000256" key="8">
    <source>
        <dbReference type="SAM" id="MobiDB-lite"/>
    </source>
</evidence>
<dbReference type="EC" id="3.6.4.13" evidence="1"/>
<feature type="domain" description="DEAD-box RNA helicase Q" evidence="11">
    <location>
        <begin position="85"/>
        <end position="113"/>
    </location>
</feature>
<dbReference type="STRING" id="3469.A0A4Y7JDC1"/>
<protein>
    <recommendedName>
        <fullName evidence="1">RNA helicase</fullName>
        <ecNumber evidence="1">3.6.4.13</ecNumber>
    </recommendedName>
</protein>
<keyword evidence="2" id="KW-0547">Nucleotide-binding</keyword>
<keyword evidence="13" id="KW-1185">Reference proteome</keyword>
<organism evidence="12 13">
    <name type="scientific">Papaver somniferum</name>
    <name type="common">Opium poppy</name>
    <dbReference type="NCBI Taxonomy" id="3469"/>
    <lineage>
        <taxon>Eukaryota</taxon>
        <taxon>Viridiplantae</taxon>
        <taxon>Streptophyta</taxon>
        <taxon>Embryophyta</taxon>
        <taxon>Tracheophyta</taxon>
        <taxon>Spermatophyta</taxon>
        <taxon>Magnoliopsida</taxon>
        <taxon>Ranunculales</taxon>
        <taxon>Papaveraceae</taxon>
        <taxon>Papaveroideae</taxon>
        <taxon>Papaver</taxon>
    </lineage>
</organism>
<dbReference type="InterPro" id="IPR001650">
    <property type="entry name" value="Helicase_C-like"/>
</dbReference>
<dbReference type="EMBL" id="CM010718">
    <property type="protein sequence ID" value="RZC59103.1"/>
    <property type="molecule type" value="Genomic_DNA"/>
</dbReference>
<evidence type="ECO:0000256" key="5">
    <source>
        <dbReference type="ARBA" id="ARBA00022840"/>
    </source>
</evidence>
<feature type="short sequence motif" description="Q motif" evidence="7">
    <location>
        <begin position="85"/>
        <end position="113"/>
    </location>
</feature>
<dbReference type="PROSITE" id="PS51194">
    <property type="entry name" value="HELICASE_CTER"/>
    <property type="match status" value="1"/>
</dbReference>
<dbReference type="SMART" id="SM00490">
    <property type="entry name" value="HELICc"/>
    <property type="match status" value="1"/>
</dbReference>
<dbReference type="GO" id="GO:0003729">
    <property type="term" value="F:mRNA binding"/>
    <property type="evidence" value="ECO:0007669"/>
    <property type="project" value="EnsemblPlants"/>
</dbReference>
<evidence type="ECO:0000256" key="4">
    <source>
        <dbReference type="ARBA" id="ARBA00022806"/>
    </source>
</evidence>
<dbReference type="GO" id="GO:0016787">
    <property type="term" value="F:hydrolase activity"/>
    <property type="evidence" value="ECO:0007669"/>
    <property type="project" value="UniProtKB-KW"/>
</dbReference>
<evidence type="ECO:0000259" key="11">
    <source>
        <dbReference type="PROSITE" id="PS51195"/>
    </source>
</evidence>
<name>A0A4Y7JDC1_PAPSO</name>
<dbReference type="Proteomes" id="UP000316621">
    <property type="component" value="Chromosome 4"/>
</dbReference>
<feature type="compositionally biased region" description="Acidic residues" evidence="8">
    <location>
        <begin position="325"/>
        <end position="341"/>
    </location>
</feature>
<evidence type="ECO:0000259" key="9">
    <source>
        <dbReference type="PROSITE" id="PS51192"/>
    </source>
</evidence>
<evidence type="ECO:0000256" key="7">
    <source>
        <dbReference type="PROSITE-ProRule" id="PRU00552"/>
    </source>
</evidence>
<dbReference type="SUPFAM" id="SSF52540">
    <property type="entry name" value="P-loop containing nucleoside triphosphate hydrolases"/>
    <property type="match status" value="1"/>
</dbReference>
<dbReference type="Gramene" id="RZC59103">
    <property type="protein sequence ID" value="RZC59103"/>
    <property type="gene ID" value="C5167_006417"/>
</dbReference>
<evidence type="ECO:0000256" key="6">
    <source>
        <dbReference type="ARBA" id="ARBA00022884"/>
    </source>
</evidence>
<dbReference type="PROSITE" id="PS51192">
    <property type="entry name" value="HELICASE_ATP_BIND_1"/>
    <property type="match status" value="1"/>
</dbReference>
<dbReference type="GO" id="GO:0005524">
    <property type="term" value="F:ATP binding"/>
    <property type="evidence" value="ECO:0007669"/>
    <property type="project" value="UniProtKB-KW"/>
</dbReference>
<dbReference type="InterPro" id="IPR011545">
    <property type="entry name" value="DEAD/DEAH_box_helicase_dom"/>
</dbReference>
<proteinExistence type="predicted"/>
<dbReference type="InterPro" id="IPR044742">
    <property type="entry name" value="DEAD/DEAH_RhlB"/>
</dbReference>
<keyword evidence="5" id="KW-0067">ATP-binding</keyword>
<sequence length="616" mass="67735">MRMMMIYRQSSILHSCSRLSAYTSSSSSSSFLSPIKPSSVQSLIWLKPSRRRIRAYATSSLASVEDVDVKRRNDNSTSFFADDSISWTSLGVSEQLSNALHSIGLQKPSLIQAACIPSIHSGNDVVVAAETGSGKTHGYLVPLINNLLKSDSSDDDSVSGTSDLNHGAPRFGKFSLVLCPNVMLCEQVTKMANSLVGDSGEALLRVAAVCGRQGWPVAPLDIIVSTPAALLNYLFAIDPDRRRRTDFVRGLKYVVFDETDMLLCGSFQNQVIRLIHMFRFEEKVLSRAKSAQISNSAELNAESLSLPEYDDEAEDEELKAAFDSKEDEGTEDEDEEEEDAEVGGADVEVAESSGILRVSKEIGAGSSRTRDWRRARKIYERSKQYIFVAATLPANGKQMAGGVLKRLFPDASWVSGNYLHCNNPRLEQRWIQVTVDTQVDELINAVKQGMQHDNGISRTMVFANTVEAVESVAKILLRVGVECFFYHSSCSLEVRTKNLTDFQEKGGVLVCTDAAARGLDIPNISHVIQAEFASSAVDFLHRIGRTARAGEAGLVTSLYTRSNRDLVDALRQAGKTGQPVEKAFSRKRGFRNKLKKQGLRRLDDASSVQNNRAVLA</sequence>
<dbReference type="CDD" id="cd00268">
    <property type="entry name" value="DEADc"/>
    <property type="match status" value="1"/>
</dbReference>
<dbReference type="OMA" id="DFQQKGG"/>
<feature type="domain" description="Helicase ATP-binding" evidence="9">
    <location>
        <begin position="116"/>
        <end position="410"/>
    </location>
</feature>
<dbReference type="InterPro" id="IPR027417">
    <property type="entry name" value="P-loop_NTPase"/>
</dbReference>
<evidence type="ECO:0000259" key="10">
    <source>
        <dbReference type="PROSITE" id="PS51194"/>
    </source>
</evidence>
<dbReference type="InterPro" id="IPR014014">
    <property type="entry name" value="RNA_helicase_DEAD_Q_motif"/>
</dbReference>
<feature type="region of interest" description="Disordered" evidence="8">
    <location>
        <begin position="322"/>
        <end position="345"/>
    </location>
</feature>
<dbReference type="PROSITE" id="PS51195">
    <property type="entry name" value="Q_MOTIF"/>
    <property type="match status" value="1"/>
</dbReference>
<dbReference type="Gene3D" id="3.40.50.300">
    <property type="entry name" value="P-loop containing nucleotide triphosphate hydrolases"/>
    <property type="match status" value="2"/>
</dbReference>
<dbReference type="AlphaFoldDB" id="A0A4Y7JDC1"/>
<reference evidence="12 13" key="1">
    <citation type="journal article" date="2018" name="Science">
        <title>The opium poppy genome and morphinan production.</title>
        <authorList>
            <person name="Guo L."/>
            <person name="Winzer T."/>
            <person name="Yang X."/>
            <person name="Li Y."/>
            <person name="Ning Z."/>
            <person name="He Z."/>
            <person name="Teodor R."/>
            <person name="Lu Y."/>
            <person name="Bowser T.A."/>
            <person name="Graham I.A."/>
            <person name="Ye K."/>
        </authorList>
    </citation>
    <scope>NUCLEOTIDE SEQUENCE [LARGE SCALE GENOMIC DNA]</scope>
    <source>
        <strain evidence="13">cv. HN1</strain>
        <tissue evidence="12">Leaves</tissue>
    </source>
</reference>